<dbReference type="EMBL" id="CP005862">
    <property type="protein sequence ID" value="AHH09968.1"/>
    <property type="molecule type" value="Genomic_DNA"/>
</dbReference>
<evidence type="ECO:0000256" key="7">
    <source>
        <dbReference type="ARBA" id="ARBA00023288"/>
    </source>
</evidence>
<feature type="non-terminal residue" evidence="10">
    <location>
        <position position="92"/>
    </location>
</feature>
<dbReference type="InterPro" id="IPR000680">
    <property type="entry name" value="Borrelia_lipo"/>
</dbReference>
<reference evidence="10" key="1">
    <citation type="submission" date="2013-04" db="EMBL/GenBank/DDBJ databases">
        <title>Comparative Genomics of Relapsing Fever Spirochetes.</title>
        <authorList>
            <person name="Schwan T.G."/>
            <person name="Raffel S.J."/>
            <person name="Porcella S.F."/>
            <person name="Martens C.A."/>
            <person name="Bruno D.P."/>
            <person name="Ricklefs S.M."/>
            <person name="Barbian K.B."/>
        </authorList>
    </citation>
    <scope>NUCLEOTIDE SEQUENCE</scope>
    <source>
        <strain evidence="10">SLO</strain>
        <plasmid evidence="10">unnamed</plasmid>
    </source>
</reference>
<keyword evidence="7 8" id="KW-0449">Lipoprotein</keyword>
<evidence type="ECO:0000256" key="4">
    <source>
        <dbReference type="ARBA" id="ARBA00023136"/>
    </source>
</evidence>
<proteinExistence type="predicted"/>
<comment type="subcellular location">
    <subcellularLocation>
        <location evidence="2 8">Cell outer membrane</location>
        <topology evidence="2 8">Lipid-anchor</topology>
    </subcellularLocation>
</comment>
<evidence type="ECO:0000256" key="3">
    <source>
        <dbReference type="ARBA" id="ARBA00022729"/>
    </source>
</evidence>
<keyword evidence="5 8" id="KW-0564">Palmitate</keyword>
<name>W5STF4_BORPR</name>
<evidence type="ECO:0000256" key="6">
    <source>
        <dbReference type="ARBA" id="ARBA00023237"/>
    </source>
</evidence>
<keyword evidence="6 8" id="KW-0998">Cell outer membrane</keyword>
<dbReference type="GO" id="GO:0009279">
    <property type="term" value="C:cell outer membrane"/>
    <property type="evidence" value="ECO:0007669"/>
    <property type="project" value="UniProtKB-SubCell"/>
</dbReference>
<evidence type="ECO:0000256" key="2">
    <source>
        <dbReference type="ARBA" id="ARBA00004459"/>
    </source>
</evidence>
<accession>W5STF4</accession>
<dbReference type="SUPFAM" id="SSF74748">
    <property type="entry name" value="Variable surface antigen VlsE"/>
    <property type="match status" value="1"/>
</dbReference>
<evidence type="ECO:0000256" key="1">
    <source>
        <dbReference type="ARBA" id="ARBA00003932"/>
    </source>
</evidence>
<dbReference type="AlphaFoldDB" id="W5STF4"/>
<gene>
    <name evidence="10" type="ORF">BPA_0021400</name>
</gene>
<keyword evidence="4 8" id="KW-0472">Membrane</keyword>
<evidence type="ECO:0000256" key="8">
    <source>
        <dbReference type="RuleBase" id="RU363105"/>
    </source>
</evidence>
<sequence length="92" mass="9505">MGLTAVKSGDKKSKVGEHFNKVKKGLEDTKDKLNELSNKISEVTSADGNTVEAVKGAINSANDVFERLIAALTKLAGVINDGSDIGDTASGA</sequence>
<dbReference type="HOGENOM" id="CLU_054711_1_1_12"/>
<evidence type="ECO:0000313" key="10">
    <source>
        <dbReference type="EMBL" id="AHH09968.1"/>
    </source>
</evidence>
<evidence type="ECO:0000256" key="5">
    <source>
        <dbReference type="ARBA" id="ARBA00023139"/>
    </source>
</evidence>
<feature type="compositionally biased region" description="Basic and acidic residues" evidence="9">
    <location>
        <begin position="8"/>
        <end position="26"/>
    </location>
</feature>
<organism evidence="10">
    <name type="scientific">Borrelia parkeri SLO</name>
    <dbReference type="NCBI Taxonomy" id="1313294"/>
    <lineage>
        <taxon>Bacteria</taxon>
        <taxon>Pseudomonadati</taxon>
        <taxon>Spirochaetota</taxon>
        <taxon>Spirochaetia</taxon>
        <taxon>Spirochaetales</taxon>
        <taxon>Borreliaceae</taxon>
        <taxon>Borrelia</taxon>
    </lineage>
</organism>
<geneLocation type="plasmid" evidence="10">
    <name>unnamed</name>
</geneLocation>
<dbReference type="Pfam" id="PF00921">
    <property type="entry name" value="Lipoprotein_2"/>
    <property type="match status" value="1"/>
</dbReference>
<feature type="region of interest" description="Disordered" evidence="9">
    <location>
        <begin position="1"/>
        <end position="26"/>
    </location>
</feature>
<keyword evidence="10" id="KW-0614">Plasmid</keyword>
<comment type="function">
    <text evidence="1 8">The Vlp and Vsp proteins are antigenically distinct proteins, only one vlp or vsp gene is transcriptionally active at any one time. Switching between these genes is a mechanism of host immune response evasion.</text>
</comment>
<keyword evidence="3" id="KW-0732">Signal</keyword>
<evidence type="ECO:0000256" key="9">
    <source>
        <dbReference type="SAM" id="MobiDB-lite"/>
    </source>
</evidence>
<protein>
    <recommendedName>
        <fullName evidence="8">Variable large protein</fullName>
    </recommendedName>
</protein>